<accession>A0A6J4I3G5</accession>
<sequence>MPPKAATSRFVRVLGYETQEHFATSQDVLGSVAWMSSLM</sequence>
<name>A0A6J4I3G5_9ACTN</name>
<organism evidence="1">
    <name type="scientific">uncultured Blastococcus sp</name>
    <dbReference type="NCBI Taxonomy" id="217144"/>
    <lineage>
        <taxon>Bacteria</taxon>
        <taxon>Bacillati</taxon>
        <taxon>Actinomycetota</taxon>
        <taxon>Actinomycetes</taxon>
        <taxon>Geodermatophilales</taxon>
        <taxon>Geodermatophilaceae</taxon>
        <taxon>Blastococcus</taxon>
        <taxon>environmental samples</taxon>
    </lineage>
</organism>
<dbReference type="EMBL" id="CADCTN010000101">
    <property type="protein sequence ID" value="CAA9239151.1"/>
    <property type="molecule type" value="Genomic_DNA"/>
</dbReference>
<reference evidence="1" key="1">
    <citation type="submission" date="2020-02" db="EMBL/GenBank/DDBJ databases">
        <authorList>
            <person name="Meier V. D."/>
        </authorList>
    </citation>
    <scope>NUCLEOTIDE SEQUENCE</scope>
    <source>
        <strain evidence="1">AVDCRST_MAG52</strain>
    </source>
</reference>
<evidence type="ECO:0000313" key="1">
    <source>
        <dbReference type="EMBL" id="CAA9239151.1"/>
    </source>
</evidence>
<gene>
    <name evidence="1" type="ORF">AVDCRST_MAG52-1501</name>
</gene>
<dbReference type="AlphaFoldDB" id="A0A6J4I3G5"/>
<protein>
    <submittedName>
        <fullName evidence="1">Uncharacterized protein</fullName>
    </submittedName>
</protein>
<proteinExistence type="predicted"/>